<evidence type="ECO:0000313" key="3">
    <source>
        <dbReference type="Proteomes" id="UP000532273"/>
    </source>
</evidence>
<evidence type="ECO:0000313" key="2">
    <source>
        <dbReference type="EMBL" id="MBB4108333.1"/>
    </source>
</evidence>
<reference evidence="4" key="2">
    <citation type="journal article" date="2019" name="Int. J. Syst. Evol. Microbiol.">
        <title>The Global Catalogue of Microorganisms (GCM) 10K type strain sequencing project: providing services to taxonomists for standard genome sequencing and annotation.</title>
        <authorList>
            <consortium name="The Broad Institute Genomics Platform"/>
            <consortium name="The Broad Institute Genome Sequencing Center for Infectious Disease"/>
            <person name="Wu L."/>
            <person name="Ma J."/>
        </authorList>
    </citation>
    <scope>NUCLEOTIDE SEQUENCE [LARGE SCALE GENOMIC DNA]</scope>
    <source>
        <strain evidence="4">CGMCC 1.15287</strain>
    </source>
</reference>
<dbReference type="EMBL" id="JACIEF010000002">
    <property type="protein sequence ID" value="MBB4108333.1"/>
    <property type="molecule type" value="Genomic_DNA"/>
</dbReference>
<accession>A0A7W6KAR2</accession>
<protein>
    <recommendedName>
        <fullName evidence="5">DUF3168 domain-containing protein</fullName>
    </recommendedName>
</protein>
<reference evidence="1" key="4">
    <citation type="submission" date="2024-05" db="EMBL/GenBank/DDBJ databases">
        <authorList>
            <person name="Sun Q."/>
            <person name="Zhou Y."/>
        </authorList>
    </citation>
    <scope>NUCLEOTIDE SEQUENCE</scope>
    <source>
        <strain evidence="1">CGMCC 1.15287</strain>
    </source>
</reference>
<keyword evidence="4" id="KW-1185">Reference proteome</keyword>
<dbReference type="Proteomes" id="UP000532273">
    <property type="component" value="Unassembled WGS sequence"/>
</dbReference>
<name>A0A7W6KAR2_9SPHI</name>
<dbReference type="Proteomes" id="UP000642938">
    <property type="component" value="Unassembled WGS sequence"/>
</dbReference>
<comment type="caution">
    <text evidence="2">The sequence shown here is derived from an EMBL/GenBank/DDBJ whole genome shotgun (WGS) entry which is preliminary data.</text>
</comment>
<organism evidence="2 3">
    <name type="scientific">Pedobacter zeae</name>
    <dbReference type="NCBI Taxonomy" id="1737356"/>
    <lineage>
        <taxon>Bacteria</taxon>
        <taxon>Pseudomonadati</taxon>
        <taxon>Bacteroidota</taxon>
        <taxon>Sphingobacteriia</taxon>
        <taxon>Sphingobacteriales</taxon>
        <taxon>Sphingobacteriaceae</taxon>
        <taxon>Pedobacter</taxon>
    </lineage>
</organism>
<reference evidence="2 3" key="3">
    <citation type="submission" date="2020-08" db="EMBL/GenBank/DDBJ databases">
        <title>Genomic Encyclopedia of Type Strains, Phase IV (KMG-IV): sequencing the most valuable type-strain genomes for metagenomic binning, comparative biology and taxonomic classification.</title>
        <authorList>
            <person name="Goeker M."/>
        </authorList>
    </citation>
    <scope>NUCLEOTIDE SEQUENCE [LARGE SCALE GENOMIC DNA]</scope>
    <source>
        <strain evidence="2 3">DSM 100774</strain>
    </source>
</reference>
<gene>
    <name evidence="1" type="ORF">GCM10007422_03400</name>
    <name evidence="2" type="ORF">GGQ60_002314</name>
</gene>
<dbReference type="AlphaFoldDB" id="A0A7W6KAR2"/>
<dbReference type="RefSeq" id="WP_183763744.1">
    <property type="nucleotide sequence ID" value="NZ_BMHZ01000001.1"/>
</dbReference>
<sequence length="133" mass="15255">MKTAFDIVKDVRGMINVPEVLNYIDGKIYPFVMPSNSSKQNITVSVLSANNDWMQEATVNIRIHSPNINGTLPDLKHYDLISKIICSLTDSQYRDTFHTEVIEPGRLYRDQDGSHVCVVQIDYYSIQNNYKNI</sequence>
<reference evidence="1" key="1">
    <citation type="journal article" date="2014" name="Int. J. Syst. Evol. Microbiol.">
        <title>Complete genome of a new Firmicutes species belonging to the dominant human colonic microbiota ('Ruminococcus bicirculans') reveals two chromosomes and a selective capacity to utilize plant glucans.</title>
        <authorList>
            <consortium name="NISC Comparative Sequencing Program"/>
            <person name="Wegmann U."/>
            <person name="Louis P."/>
            <person name="Goesmann A."/>
            <person name="Henrissat B."/>
            <person name="Duncan S.H."/>
            <person name="Flint H.J."/>
        </authorList>
    </citation>
    <scope>NUCLEOTIDE SEQUENCE</scope>
    <source>
        <strain evidence="1">CGMCC 1.15287</strain>
    </source>
</reference>
<evidence type="ECO:0000313" key="1">
    <source>
        <dbReference type="EMBL" id="GGG93486.1"/>
    </source>
</evidence>
<proteinExistence type="predicted"/>
<evidence type="ECO:0008006" key="5">
    <source>
        <dbReference type="Google" id="ProtNLM"/>
    </source>
</evidence>
<evidence type="ECO:0000313" key="4">
    <source>
        <dbReference type="Proteomes" id="UP000642938"/>
    </source>
</evidence>
<dbReference type="EMBL" id="BMHZ01000001">
    <property type="protein sequence ID" value="GGG93486.1"/>
    <property type="molecule type" value="Genomic_DNA"/>
</dbReference>